<name>A0A934MES6_9MICO</name>
<dbReference type="Proteomes" id="UP000602087">
    <property type="component" value="Unassembled WGS sequence"/>
</dbReference>
<protein>
    <submittedName>
        <fullName evidence="1">SseB family protein</fullName>
    </submittedName>
</protein>
<evidence type="ECO:0000313" key="2">
    <source>
        <dbReference type="Proteomes" id="UP000602087"/>
    </source>
</evidence>
<comment type="caution">
    <text evidence="1">The sequence shown here is derived from an EMBL/GenBank/DDBJ whole genome shotgun (WGS) entry which is preliminary data.</text>
</comment>
<dbReference type="AlphaFoldDB" id="A0A934MES6"/>
<accession>A0A934MES6</accession>
<dbReference type="EMBL" id="JAEINH010000013">
    <property type="protein sequence ID" value="MBI9115964.1"/>
    <property type="molecule type" value="Genomic_DNA"/>
</dbReference>
<evidence type="ECO:0000313" key="1">
    <source>
        <dbReference type="EMBL" id="MBI9115964.1"/>
    </source>
</evidence>
<keyword evidence="2" id="KW-1185">Reference proteome</keyword>
<sequence length="302" mass="31600">MAPTEPAVIDSLARKAVTATEEPESGARWSALWRRVLLLESWYFVRDGSEQLRPAAVKVDDKLAIPVFTDEARATAFAEDGHGGAERVFSSPPREMLSAAEQLSSSGIEVLVFNPQDAPFGAPPQVVRTLAENLDRARRAARGGQGAVGGGGGGGAADIPALAGDTLVLDDAPTIDALAAAARERPTEAAAQGPLWHAVLSLERWYFVPSGEGDSVKPLAVKTDHGPTVLAFTAPDRAAEFATARGLDNPERLLAVPVGAAVEWLSALGEAGVELVQFDTQHTAFAAPVTTLPTMLEQVSPG</sequence>
<gene>
    <name evidence="1" type="ORF">JAV76_13170</name>
</gene>
<dbReference type="RefSeq" id="WP_198734534.1">
    <property type="nucleotide sequence ID" value="NZ_JAEINH010000013.1"/>
</dbReference>
<organism evidence="1 2">
    <name type="scientific">Sanguibacter suaedae</name>
    <dbReference type="NCBI Taxonomy" id="2795737"/>
    <lineage>
        <taxon>Bacteria</taxon>
        <taxon>Bacillati</taxon>
        <taxon>Actinomycetota</taxon>
        <taxon>Actinomycetes</taxon>
        <taxon>Micrococcales</taxon>
        <taxon>Sanguibacteraceae</taxon>
        <taxon>Sanguibacter</taxon>
    </lineage>
</organism>
<proteinExistence type="predicted"/>
<reference evidence="1" key="1">
    <citation type="submission" date="2020-12" db="EMBL/GenBank/DDBJ databases">
        <title>Sanguibacter suaedae sp. nov., isolated from Suaeda aralocaspica.</title>
        <authorList>
            <person name="Ma Q."/>
        </authorList>
    </citation>
    <scope>NUCLEOTIDE SEQUENCE</scope>
    <source>
        <strain evidence="1">YZGR15</strain>
    </source>
</reference>